<dbReference type="SUPFAM" id="SSF48317">
    <property type="entry name" value="Acid phosphatase/Vanadium-dependent haloperoxidase"/>
    <property type="match status" value="1"/>
</dbReference>
<dbReference type="AlphaFoldDB" id="A0A8B6XCW8"/>
<evidence type="ECO:0000313" key="2">
    <source>
        <dbReference type="Proteomes" id="UP000675920"/>
    </source>
</evidence>
<keyword evidence="2" id="KW-1185">Reference proteome</keyword>
<reference evidence="3" key="4">
    <citation type="submission" date="2025-08" db="UniProtKB">
        <authorList>
            <consortium name="RefSeq"/>
        </authorList>
    </citation>
    <scope>IDENTIFICATION</scope>
</reference>
<dbReference type="Proteomes" id="UP000675920">
    <property type="component" value="Unplaced"/>
</dbReference>
<protein>
    <submittedName>
        <fullName evidence="3">Vanadium-dependent haloperoxidase</fullName>
        <ecNumber evidence="3">1.11.1.-</ecNumber>
    </submittedName>
</protein>
<dbReference type="CDD" id="cd03398">
    <property type="entry name" value="PAP2_haloperoxidase"/>
    <property type="match status" value="1"/>
</dbReference>
<dbReference type="PANTHER" id="PTHR34599:SF1">
    <property type="entry name" value="PHOSPHATIDIC ACID PHOSPHATASE TYPE 2_HALOPEROXIDASE DOMAIN-CONTAINING PROTEIN"/>
    <property type="match status" value="1"/>
</dbReference>
<dbReference type="EC" id="1.11.1.-" evidence="3"/>
<dbReference type="Gene3D" id="1.10.606.20">
    <property type="match status" value="1"/>
</dbReference>
<evidence type="ECO:0000259" key="1">
    <source>
        <dbReference type="Pfam" id="PF01569"/>
    </source>
</evidence>
<dbReference type="InterPro" id="IPR000326">
    <property type="entry name" value="PAP2/HPO"/>
</dbReference>
<reference evidence="3" key="1">
    <citation type="journal article" date="1997" name="Proc. Natl. Acad. Sci. U.S.A.">
        <title>From phosphatases to vanadium peroxidases: a similar architecture of the active site.</title>
        <authorList>
            <person name="Hemrika W."/>
            <person name="Renirie R."/>
            <person name="Dekker H.L."/>
            <person name="Barnett P."/>
            <person name="Wever R."/>
        </authorList>
    </citation>
    <scope>NUCLEOTIDE SEQUENCE</scope>
</reference>
<name>A0A8B6XCW8_9BURK</name>
<feature type="domain" description="Phosphatidic acid phosphatase type 2/haloperoxidase" evidence="1">
    <location>
        <begin position="303"/>
        <end position="436"/>
    </location>
</feature>
<dbReference type="PANTHER" id="PTHR34599">
    <property type="entry name" value="PEROXIDASE-RELATED"/>
    <property type="match status" value="1"/>
</dbReference>
<reference evidence="3" key="3">
    <citation type="journal article" date="2002" name="J. Mol. Recognit.">
        <title>Structural and functional comparisons between vanadium haloperoxidase and acid phosphatase enzymes.</title>
        <authorList>
            <person name="Littlechild J."/>
            <person name="Garcia-Rodriguez E."/>
            <person name="Dalby A."/>
            <person name="Isupov M."/>
        </authorList>
    </citation>
    <scope>NUCLEOTIDE SEQUENCE</scope>
</reference>
<sequence>MLLTVLAVLTGCGGGGSSSGDSGGSAAAPLAAGKANSAAAFVADTIDAYASLDTSGRLAGRAESRLLSIVYIAMYDAADAVDRRYQPYQSVLAVNASADVAAAVAAAARKALLATTTGQTARIESWYSSQIAALTAGPAVTAGIALGEQAAAGIIAARTGDGAESADVSLSTDAITNGIPPAAGAYIPTPTYYAPAAYSAWGAVKPFAVASVSDYMVPAPEYYTALDGDYFQREMAEVMCYGRLPSIGIPACDNATPPKVRTADQSELAQFWRESASQSWNRMAREIATARGLGGLEQLRLYALLNMAQADAFTAASLVKYTYKFWRPVTAIRNAAMTGGSSPVTVSNWLPYDPVTPAHPDYVSFHAAAGGAAAHVLKTVFMANDIAFDQSSQTANDTSKKRHFASFTDAAEENAISRVYIGYHFRLATTLGLDLGNKVGDATMAAKLRAL</sequence>
<dbReference type="Pfam" id="PF01569">
    <property type="entry name" value="PAP2"/>
    <property type="match status" value="1"/>
</dbReference>
<organism evidence="2 3">
    <name type="scientific">Derxia gummosa DSM 723</name>
    <dbReference type="NCBI Taxonomy" id="1121388"/>
    <lineage>
        <taxon>Bacteria</taxon>
        <taxon>Pseudomonadati</taxon>
        <taxon>Pseudomonadota</taxon>
        <taxon>Betaproteobacteria</taxon>
        <taxon>Burkholderiales</taxon>
        <taxon>Alcaligenaceae</taxon>
        <taxon>Derxia</taxon>
    </lineage>
</organism>
<reference evidence="3" key="2">
    <citation type="journal article" date="1997" name="Protein Sci.">
        <title>An unexpected structural relationship between integral membrane phosphatases and soluble haloperoxidases.</title>
        <authorList>
            <person name="Neuwald A.F."/>
        </authorList>
    </citation>
    <scope>NUCLEOTIDE SEQUENCE</scope>
</reference>
<evidence type="ECO:0000313" key="3">
    <source>
        <dbReference type="RefSeq" id="WP_169732508.1"/>
    </source>
</evidence>
<dbReference type="RefSeq" id="WP_169732508.1">
    <property type="nucleotide sequence ID" value="NZ_AXWS01000008.1"/>
</dbReference>
<proteinExistence type="predicted"/>
<dbReference type="InterPro" id="IPR052559">
    <property type="entry name" value="V-haloperoxidase"/>
</dbReference>
<dbReference type="InterPro" id="IPR036938">
    <property type="entry name" value="PAP2/HPO_sf"/>
</dbReference>
<accession>A0A8B6XCW8</accession>